<evidence type="ECO:0000256" key="7">
    <source>
        <dbReference type="ARBA" id="ARBA00023004"/>
    </source>
</evidence>
<evidence type="ECO:0000256" key="8">
    <source>
        <dbReference type="ARBA" id="ARBA00023065"/>
    </source>
</evidence>
<dbReference type="InterPro" id="IPR037066">
    <property type="entry name" value="Plug_dom_sf"/>
</dbReference>
<keyword evidence="10 12" id="KW-0472">Membrane</keyword>
<dbReference type="Proteomes" id="UP000321245">
    <property type="component" value="Unassembled WGS sequence"/>
</dbReference>
<evidence type="ECO:0000259" key="16">
    <source>
        <dbReference type="Pfam" id="PF07715"/>
    </source>
</evidence>
<feature type="signal peptide" evidence="14">
    <location>
        <begin position="1"/>
        <end position="18"/>
    </location>
</feature>
<evidence type="ECO:0000256" key="3">
    <source>
        <dbReference type="ARBA" id="ARBA00022452"/>
    </source>
</evidence>
<dbReference type="PROSITE" id="PS52016">
    <property type="entry name" value="TONB_DEPENDENT_REC_3"/>
    <property type="match status" value="1"/>
</dbReference>
<keyword evidence="17" id="KW-0675">Receptor</keyword>
<organism evidence="17 18">
    <name type="scientific">Empedobacter brevis NBRC 14943 = ATCC 43319</name>
    <dbReference type="NCBI Taxonomy" id="1218108"/>
    <lineage>
        <taxon>Bacteria</taxon>
        <taxon>Pseudomonadati</taxon>
        <taxon>Bacteroidota</taxon>
        <taxon>Flavobacteriia</taxon>
        <taxon>Flavobacteriales</taxon>
        <taxon>Weeksellaceae</taxon>
        <taxon>Empedobacter</taxon>
    </lineage>
</organism>
<dbReference type="GeneID" id="84651388"/>
<name>A0A511NIR7_9FLAO</name>
<dbReference type="InterPro" id="IPR039426">
    <property type="entry name" value="TonB-dep_rcpt-like"/>
</dbReference>
<dbReference type="Gene3D" id="2.40.170.20">
    <property type="entry name" value="TonB-dependent receptor, beta-barrel domain"/>
    <property type="match status" value="1"/>
</dbReference>
<evidence type="ECO:0000256" key="14">
    <source>
        <dbReference type="SAM" id="SignalP"/>
    </source>
</evidence>
<feature type="chain" id="PRO_5022218954" evidence="14">
    <location>
        <begin position="19"/>
        <end position="727"/>
    </location>
</feature>
<feature type="domain" description="TonB-dependent receptor plug" evidence="16">
    <location>
        <begin position="54"/>
        <end position="147"/>
    </location>
</feature>
<dbReference type="InterPro" id="IPR012910">
    <property type="entry name" value="Plug_dom"/>
</dbReference>
<evidence type="ECO:0000256" key="12">
    <source>
        <dbReference type="PROSITE-ProRule" id="PRU01360"/>
    </source>
</evidence>
<dbReference type="InterPro" id="IPR000531">
    <property type="entry name" value="Beta-barrel_TonB"/>
</dbReference>
<dbReference type="AlphaFoldDB" id="A0A511NIR7"/>
<keyword evidence="9 13" id="KW-0798">TonB box</keyword>
<dbReference type="STRING" id="1218108.GCA_000382425_03359"/>
<dbReference type="Pfam" id="PF07715">
    <property type="entry name" value="Plug"/>
    <property type="match status" value="1"/>
</dbReference>
<evidence type="ECO:0000313" key="18">
    <source>
        <dbReference type="Proteomes" id="UP000321245"/>
    </source>
</evidence>
<comment type="caution">
    <text evidence="17">The sequence shown here is derived from an EMBL/GenBank/DDBJ whole genome shotgun (WGS) entry which is preliminary data.</text>
</comment>
<reference evidence="17 18" key="1">
    <citation type="submission" date="2019-07" db="EMBL/GenBank/DDBJ databases">
        <title>Whole genome shotgun sequence of Empedobacter brevis NBRC 14943.</title>
        <authorList>
            <person name="Hosoyama A."/>
            <person name="Uohara A."/>
            <person name="Ohji S."/>
            <person name="Ichikawa N."/>
        </authorList>
    </citation>
    <scope>NUCLEOTIDE SEQUENCE [LARGE SCALE GENOMIC DNA]</scope>
    <source>
        <strain evidence="17 18">NBRC 14943</strain>
    </source>
</reference>
<keyword evidence="5 12" id="KW-0812">Transmembrane</keyword>
<comment type="subcellular location">
    <subcellularLocation>
        <location evidence="1 12">Cell outer membrane</location>
        <topology evidence="1 12">Multi-pass membrane protein</topology>
    </subcellularLocation>
</comment>
<dbReference type="InterPro" id="IPR036942">
    <property type="entry name" value="Beta-barrel_TonB_sf"/>
</dbReference>
<evidence type="ECO:0000256" key="4">
    <source>
        <dbReference type="ARBA" id="ARBA00022496"/>
    </source>
</evidence>
<dbReference type="GO" id="GO:0009279">
    <property type="term" value="C:cell outer membrane"/>
    <property type="evidence" value="ECO:0007669"/>
    <property type="project" value="UniProtKB-SubCell"/>
</dbReference>
<evidence type="ECO:0000313" key="17">
    <source>
        <dbReference type="EMBL" id="GEM52577.1"/>
    </source>
</evidence>
<evidence type="ECO:0000256" key="10">
    <source>
        <dbReference type="ARBA" id="ARBA00023136"/>
    </source>
</evidence>
<keyword evidence="7" id="KW-0408">Iron</keyword>
<keyword evidence="8" id="KW-0406">Ion transport</keyword>
<sequence>MKKVTFLLSLLYASISFAQEKDSIQTNTLGEVIINTFIKKDTETSNKMPLKFIENPQVFSSIDKSVLEHQVIFTVDDAYRNITGLQKMWNSTGRSGDGGAFVTLRGFVSNNSLRNGLVAPVSTTIDGVNLERLEILKGPSATMFGSNVTSYGGVVNRITKRPHENFDGAVTIAGGSYNFYRASADINAPVTNDNKLLFRINTAYTNTGTFQKRDVGNEYLAFTPSLRYKPNDRLEINVDFEMYENKAMAEQMFFYLTGVPELGINNMNDVERVLGLDYKQSYVGDGLKAKSRVRNLFGQINYGINNHIKSSTNISNAYSQSNGFSPYFYVAPKSKFTEVATDTELGIMRADQSTRDSKKKYFQVQQNFNFDYSFGKMRNRTVVGFDYMNTKDQQMFLSTDYDWVSFSGGDYSTMNNQTLQDKYNNSTGIGRYPISGELNTYSAYISNVFTPIEGLNILASVRYESNDSKAGVLYSNETKAYNQSAWSPKFGAVYEIIPSKFSIFGNYQNSFKSNGYYTIDKDGSIALSDPERANQFEGGLKMNIFNQKINATLSYYNINVKNSLLYTGEYTEAFQSVQSQSGKVRSEGVELEVNAYLVKGFSIIGGLAFNNAKITENPVDESLTGTRPTTAGSEWLANFNASYQFLDGTLKGFGFGIGGNYASKNQINSTFFLPEYFILNANAFYDAQKFRIGVKVDNLTNEHYWIGYTTANPQQLMNVSGSFTFKF</sequence>
<evidence type="ECO:0000259" key="15">
    <source>
        <dbReference type="Pfam" id="PF00593"/>
    </source>
</evidence>
<gene>
    <name evidence="17" type="ORF">EB1_23670</name>
</gene>
<dbReference type="RefSeq" id="WP_019976828.1">
    <property type="nucleotide sequence ID" value="NZ_BJXC01000017.1"/>
</dbReference>
<keyword evidence="4" id="KW-0410">Iron transport</keyword>
<evidence type="ECO:0000256" key="11">
    <source>
        <dbReference type="ARBA" id="ARBA00023237"/>
    </source>
</evidence>
<dbReference type="Pfam" id="PF00593">
    <property type="entry name" value="TonB_dep_Rec_b-barrel"/>
    <property type="match status" value="1"/>
</dbReference>
<accession>A0A511NIR7</accession>
<evidence type="ECO:0000256" key="1">
    <source>
        <dbReference type="ARBA" id="ARBA00004571"/>
    </source>
</evidence>
<dbReference type="OrthoDB" id="9775095at2"/>
<keyword evidence="2 12" id="KW-0813">Transport</keyword>
<evidence type="ECO:0000256" key="9">
    <source>
        <dbReference type="ARBA" id="ARBA00023077"/>
    </source>
</evidence>
<evidence type="ECO:0000256" key="5">
    <source>
        <dbReference type="ARBA" id="ARBA00022692"/>
    </source>
</evidence>
<evidence type="ECO:0000256" key="6">
    <source>
        <dbReference type="ARBA" id="ARBA00022729"/>
    </source>
</evidence>
<dbReference type="SUPFAM" id="SSF56935">
    <property type="entry name" value="Porins"/>
    <property type="match status" value="1"/>
</dbReference>
<protein>
    <submittedName>
        <fullName evidence="17">TonB-dependent receptor</fullName>
    </submittedName>
</protein>
<dbReference type="CDD" id="cd01347">
    <property type="entry name" value="ligand_gated_channel"/>
    <property type="match status" value="1"/>
</dbReference>
<evidence type="ECO:0000256" key="2">
    <source>
        <dbReference type="ARBA" id="ARBA00022448"/>
    </source>
</evidence>
<dbReference type="GO" id="GO:0015344">
    <property type="term" value="F:siderophore uptake transmembrane transporter activity"/>
    <property type="evidence" value="ECO:0007669"/>
    <property type="project" value="TreeGrafter"/>
</dbReference>
<keyword evidence="6 14" id="KW-0732">Signal</keyword>
<comment type="similarity">
    <text evidence="12 13">Belongs to the TonB-dependent receptor family.</text>
</comment>
<dbReference type="PANTHER" id="PTHR32552">
    <property type="entry name" value="FERRICHROME IRON RECEPTOR-RELATED"/>
    <property type="match status" value="1"/>
</dbReference>
<dbReference type="EMBL" id="BJXC01000017">
    <property type="protein sequence ID" value="GEM52577.1"/>
    <property type="molecule type" value="Genomic_DNA"/>
</dbReference>
<dbReference type="PANTHER" id="PTHR32552:SF68">
    <property type="entry name" value="FERRICHROME OUTER MEMBRANE TRANSPORTER_PHAGE RECEPTOR"/>
    <property type="match status" value="1"/>
</dbReference>
<keyword evidence="18" id="KW-1185">Reference proteome</keyword>
<keyword evidence="11 12" id="KW-0998">Cell outer membrane</keyword>
<proteinExistence type="inferred from homology"/>
<keyword evidence="3 12" id="KW-1134">Transmembrane beta strand</keyword>
<feature type="domain" description="TonB-dependent receptor-like beta-barrel" evidence="15">
    <location>
        <begin position="320"/>
        <end position="699"/>
    </location>
</feature>
<evidence type="ECO:0000256" key="13">
    <source>
        <dbReference type="RuleBase" id="RU003357"/>
    </source>
</evidence>
<dbReference type="Gene3D" id="2.170.130.10">
    <property type="entry name" value="TonB-dependent receptor, plug domain"/>
    <property type="match status" value="1"/>
</dbReference>